<dbReference type="NCBIfam" id="TIGR01178">
    <property type="entry name" value="ade"/>
    <property type="match status" value="1"/>
</dbReference>
<feature type="domain" description="Amidohydrolase-related" evidence="7">
    <location>
        <begin position="84"/>
        <end position="375"/>
    </location>
</feature>
<evidence type="ECO:0000256" key="3">
    <source>
        <dbReference type="ARBA" id="ARBA00022801"/>
    </source>
</evidence>
<evidence type="ECO:0000256" key="1">
    <source>
        <dbReference type="ARBA" id="ARBA00006773"/>
    </source>
</evidence>
<organism evidence="9 10">
    <name type="scientific">Paenibacillus gansuensis</name>
    <dbReference type="NCBI Taxonomy" id="306542"/>
    <lineage>
        <taxon>Bacteria</taxon>
        <taxon>Bacillati</taxon>
        <taxon>Bacillota</taxon>
        <taxon>Bacilli</taxon>
        <taxon>Bacillales</taxon>
        <taxon>Paenibacillaceae</taxon>
        <taxon>Paenibacillus</taxon>
    </lineage>
</organism>
<evidence type="ECO:0000313" key="9">
    <source>
        <dbReference type="EMBL" id="MFD2612267.1"/>
    </source>
</evidence>
<dbReference type="EC" id="3.5.4.2" evidence="2 6"/>
<protein>
    <recommendedName>
        <fullName evidence="2 6">Adenine deaminase</fullName>
        <shortName evidence="6">Adenase</shortName>
        <shortName evidence="6">Adenine aminase</shortName>
        <ecNumber evidence="2 6">3.5.4.2</ecNumber>
    </recommendedName>
</protein>
<evidence type="ECO:0000256" key="5">
    <source>
        <dbReference type="ARBA" id="ARBA00047720"/>
    </source>
</evidence>
<evidence type="ECO:0000259" key="8">
    <source>
        <dbReference type="Pfam" id="PF13382"/>
    </source>
</evidence>
<keyword evidence="10" id="KW-1185">Reference proteome</keyword>
<dbReference type="SUPFAM" id="SSF51556">
    <property type="entry name" value="Metallo-dependent hydrolases"/>
    <property type="match status" value="1"/>
</dbReference>
<evidence type="ECO:0000259" key="7">
    <source>
        <dbReference type="Pfam" id="PF01979"/>
    </source>
</evidence>
<dbReference type="Proteomes" id="UP001597541">
    <property type="component" value="Unassembled WGS sequence"/>
</dbReference>
<comment type="similarity">
    <text evidence="1 6">Belongs to the metallo-dependent hydrolases superfamily. Adenine deaminase family.</text>
</comment>
<dbReference type="InterPro" id="IPR011059">
    <property type="entry name" value="Metal-dep_hydrolase_composite"/>
</dbReference>
<dbReference type="Pfam" id="PF13382">
    <property type="entry name" value="Adenine_deam_C"/>
    <property type="match status" value="1"/>
</dbReference>
<evidence type="ECO:0000256" key="4">
    <source>
        <dbReference type="ARBA" id="ARBA00023211"/>
    </source>
</evidence>
<dbReference type="PANTHER" id="PTHR11113:SF2">
    <property type="entry name" value="ADENINE DEAMINASE"/>
    <property type="match status" value="1"/>
</dbReference>
<dbReference type="GO" id="GO:0000034">
    <property type="term" value="F:adenine deaminase activity"/>
    <property type="evidence" value="ECO:0007669"/>
    <property type="project" value="UniProtKB-EC"/>
</dbReference>
<dbReference type="Gene3D" id="2.30.40.10">
    <property type="entry name" value="Urease, subunit C, domain 1"/>
    <property type="match status" value="1"/>
</dbReference>
<dbReference type="EMBL" id="JBHUME010000005">
    <property type="protein sequence ID" value="MFD2612267.1"/>
    <property type="molecule type" value="Genomic_DNA"/>
</dbReference>
<reference evidence="10" key="1">
    <citation type="journal article" date="2019" name="Int. J. Syst. Evol. Microbiol.">
        <title>The Global Catalogue of Microorganisms (GCM) 10K type strain sequencing project: providing services to taxonomists for standard genome sequencing and annotation.</title>
        <authorList>
            <consortium name="The Broad Institute Genomics Platform"/>
            <consortium name="The Broad Institute Genome Sequencing Center for Infectious Disease"/>
            <person name="Wu L."/>
            <person name="Ma J."/>
        </authorList>
    </citation>
    <scope>NUCLEOTIDE SEQUENCE [LARGE SCALE GENOMIC DNA]</scope>
    <source>
        <strain evidence="10">KCTC 3950</strain>
    </source>
</reference>
<name>A0ABW5PDN7_9BACL</name>
<accession>A0ABW5PDN7</accession>
<proteinExistence type="inferred from homology"/>
<comment type="cofactor">
    <cofactor evidence="6">
        <name>Mn(2+)</name>
        <dbReference type="ChEBI" id="CHEBI:29035"/>
    </cofactor>
</comment>
<comment type="caution">
    <text evidence="9">The sequence shown here is derived from an EMBL/GenBank/DDBJ whole genome shotgun (WGS) entry which is preliminary data.</text>
</comment>
<dbReference type="PANTHER" id="PTHR11113">
    <property type="entry name" value="N-ACETYLGLUCOSAMINE-6-PHOSPHATE DEACETYLASE"/>
    <property type="match status" value="1"/>
</dbReference>
<evidence type="ECO:0000313" key="10">
    <source>
        <dbReference type="Proteomes" id="UP001597541"/>
    </source>
</evidence>
<keyword evidence="4 6" id="KW-0464">Manganese</keyword>
<evidence type="ECO:0000256" key="2">
    <source>
        <dbReference type="ARBA" id="ARBA00012782"/>
    </source>
</evidence>
<comment type="catalytic activity">
    <reaction evidence="5 6">
        <text>adenine + H2O + H(+) = hypoxanthine + NH4(+)</text>
        <dbReference type="Rhea" id="RHEA:23688"/>
        <dbReference type="ChEBI" id="CHEBI:15377"/>
        <dbReference type="ChEBI" id="CHEBI:15378"/>
        <dbReference type="ChEBI" id="CHEBI:16708"/>
        <dbReference type="ChEBI" id="CHEBI:17368"/>
        <dbReference type="ChEBI" id="CHEBI:28938"/>
        <dbReference type="EC" id="3.5.4.2"/>
    </reaction>
</comment>
<dbReference type="InterPro" id="IPR006679">
    <property type="entry name" value="Adenine_deam"/>
</dbReference>
<gene>
    <name evidence="6 9" type="primary">ade</name>
    <name evidence="9" type="ORF">ACFSUF_07455</name>
</gene>
<dbReference type="Pfam" id="PF01979">
    <property type="entry name" value="Amidohydro_1"/>
    <property type="match status" value="1"/>
</dbReference>
<feature type="domain" description="Adenine deaminase C-terminal" evidence="8">
    <location>
        <begin position="434"/>
        <end position="596"/>
    </location>
</feature>
<dbReference type="Gene3D" id="3.20.20.140">
    <property type="entry name" value="Metal-dependent hydrolases"/>
    <property type="match status" value="1"/>
</dbReference>
<dbReference type="HAMAP" id="MF_01518">
    <property type="entry name" value="Adenine_deamin"/>
    <property type="match status" value="1"/>
</dbReference>
<evidence type="ECO:0000256" key="6">
    <source>
        <dbReference type="HAMAP-Rule" id="MF_01518"/>
    </source>
</evidence>
<sequence>MNQLVSPFYRAPLADCAPDLVAVARGSKPADLVVRGGKLVNVVSGEILPDMSVGVYGSRIAFVGKDASHMIGEHTRIIEAAGRYIAPGLLDGHCHIESTQLTVTQFARAVMPLGTTGGFFDAHEITNVLGLQGLRLMLDEARTTPLAAYMQVASCVPSTGPELETTGAFLGPAEVAEAFTWGPDVIALGEVMNFPGVVFGDDKMIGEIQAALRAGRAADGHFTWPVGDWRLAAYAASGITGDHECVTAEDVAERVRLGMYAMMRRGSAWHDVARTIQAHTEMGLDSRRMMLVTDDRSSESLMQEGHMNFVVRHAIQQGVKPVTAFQMATINTAERFGVARDVGTITPGSCADLILLDGNLADVNVTMTIAAGKVVAENGKMTVDLAPFRYPEEATHSVHLSREVHQDDFRIETPVQSGTLTARVIHVRENHVETIEKFAQVEASGGQLQLPADNKICKIAVIERHRGTGGKAVGLVSNIGFTKPAALALTVAHDSHNLMVIGSSDEMMSRAANAVASVQGGLAVVTEEKTTLLPLPIAGLMSDAPFEQVAAQSQAITEALADAGCGLNYATMTLSLLALVVIPELRLSDKGLVRISDEGFNLVPLFVD</sequence>
<dbReference type="InterPro" id="IPR026912">
    <property type="entry name" value="Adenine_deam_C"/>
</dbReference>
<dbReference type="InterPro" id="IPR006680">
    <property type="entry name" value="Amidohydro-rel"/>
</dbReference>
<keyword evidence="3 6" id="KW-0378">Hydrolase</keyword>
<dbReference type="InterPro" id="IPR032466">
    <property type="entry name" value="Metal_Hydrolase"/>
</dbReference>
<dbReference type="SUPFAM" id="SSF51338">
    <property type="entry name" value="Composite domain of metallo-dependent hydrolases"/>
    <property type="match status" value="1"/>
</dbReference>
<dbReference type="RefSeq" id="WP_377601620.1">
    <property type="nucleotide sequence ID" value="NZ_JBHUME010000005.1"/>
</dbReference>